<comment type="similarity">
    <text evidence="2">Belongs to the ATP-dependent AMP-binding enzyme family.</text>
</comment>
<dbReference type="GO" id="GO:0005737">
    <property type="term" value="C:cytoplasm"/>
    <property type="evidence" value="ECO:0007669"/>
    <property type="project" value="TreeGrafter"/>
</dbReference>
<dbReference type="FunFam" id="3.40.50.980:FF:000001">
    <property type="entry name" value="Non-ribosomal peptide synthetase"/>
    <property type="match status" value="1"/>
</dbReference>
<dbReference type="RefSeq" id="WP_114846799.1">
    <property type="nucleotide sequence ID" value="NZ_JBHSPE010000021.1"/>
</dbReference>
<dbReference type="InterPro" id="IPR029058">
    <property type="entry name" value="AB_hydrolase_fold"/>
</dbReference>
<dbReference type="InterPro" id="IPR025110">
    <property type="entry name" value="AMP-bd_C"/>
</dbReference>
<dbReference type="Pfam" id="PF13193">
    <property type="entry name" value="AMP-binding_C"/>
    <property type="match status" value="1"/>
</dbReference>
<dbReference type="GO" id="GO:0031177">
    <property type="term" value="F:phosphopantetheine binding"/>
    <property type="evidence" value="ECO:0007669"/>
    <property type="project" value="TreeGrafter"/>
</dbReference>
<dbReference type="EMBL" id="QQAH01000017">
    <property type="protein sequence ID" value="RDD80414.1"/>
    <property type="molecule type" value="Genomic_DNA"/>
</dbReference>
<dbReference type="InterPro" id="IPR036736">
    <property type="entry name" value="ACP-like_sf"/>
</dbReference>
<dbReference type="FunFam" id="3.30.300.30:FF:000010">
    <property type="entry name" value="Enterobactin synthetase component F"/>
    <property type="match status" value="1"/>
</dbReference>
<dbReference type="GO" id="GO:0003824">
    <property type="term" value="F:catalytic activity"/>
    <property type="evidence" value="ECO:0007669"/>
    <property type="project" value="InterPro"/>
</dbReference>
<gene>
    <name evidence="6" type="ORF">DVJ77_17415</name>
</gene>
<comment type="caution">
    <text evidence="6">The sequence shown here is derived from an EMBL/GenBank/DDBJ whole genome shotgun (WGS) entry which is preliminary data.</text>
</comment>
<evidence type="ECO:0000256" key="3">
    <source>
        <dbReference type="ARBA" id="ARBA00022450"/>
    </source>
</evidence>
<dbReference type="FunFam" id="3.30.559.30:FF:000001">
    <property type="entry name" value="Non-ribosomal peptide synthetase"/>
    <property type="match status" value="1"/>
</dbReference>
<reference evidence="6 7" key="1">
    <citation type="submission" date="2018-07" db="EMBL/GenBank/DDBJ databases">
        <title>Dyella tabacisoli L4-6T, whole genome shotgun sequence.</title>
        <authorList>
            <person name="Zhou X.-K."/>
            <person name="Li W.-J."/>
            <person name="Duan Y.-Q."/>
        </authorList>
    </citation>
    <scope>NUCLEOTIDE SEQUENCE [LARGE SCALE GENOMIC DNA]</scope>
    <source>
        <strain evidence="6 7">L4-6</strain>
    </source>
</reference>
<proteinExistence type="inferred from homology"/>
<dbReference type="PROSITE" id="PS00012">
    <property type="entry name" value="PHOSPHOPANTETHEINE"/>
    <property type="match status" value="1"/>
</dbReference>
<keyword evidence="3" id="KW-0596">Phosphopantetheine</keyword>
<dbReference type="InterPro" id="IPR023213">
    <property type="entry name" value="CAT-like_dom_sf"/>
</dbReference>
<dbReference type="InterPro" id="IPR045851">
    <property type="entry name" value="AMP-bd_C_sf"/>
</dbReference>
<dbReference type="FunFam" id="2.30.38.10:FF:000001">
    <property type="entry name" value="Non-ribosomal peptide synthetase PvdI"/>
    <property type="match status" value="1"/>
</dbReference>
<dbReference type="OrthoDB" id="9030879at2"/>
<dbReference type="SUPFAM" id="SSF52777">
    <property type="entry name" value="CoA-dependent acyltransferases"/>
    <property type="match status" value="2"/>
</dbReference>
<dbReference type="SUPFAM" id="SSF56801">
    <property type="entry name" value="Acetyl-CoA synthetase-like"/>
    <property type="match status" value="1"/>
</dbReference>
<dbReference type="AlphaFoldDB" id="A0A369UI37"/>
<dbReference type="Gene3D" id="2.30.38.10">
    <property type="entry name" value="Luciferase, Domain 3"/>
    <property type="match status" value="1"/>
</dbReference>
<dbReference type="InterPro" id="IPR000873">
    <property type="entry name" value="AMP-dep_synth/lig_dom"/>
</dbReference>
<dbReference type="InterPro" id="IPR020845">
    <property type="entry name" value="AMP-binding_CS"/>
</dbReference>
<name>A0A369UI37_9GAMM</name>
<dbReference type="PANTHER" id="PTHR45527:SF1">
    <property type="entry name" value="FATTY ACID SYNTHASE"/>
    <property type="match status" value="1"/>
</dbReference>
<dbReference type="GO" id="GO:0044550">
    <property type="term" value="P:secondary metabolite biosynthetic process"/>
    <property type="evidence" value="ECO:0007669"/>
    <property type="project" value="UniProtKB-ARBA"/>
</dbReference>
<keyword evidence="4" id="KW-0597">Phosphoprotein</keyword>
<dbReference type="CDD" id="cd19531">
    <property type="entry name" value="LCL_NRPS-like"/>
    <property type="match status" value="1"/>
</dbReference>
<evidence type="ECO:0000259" key="5">
    <source>
        <dbReference type="PROSITE" id="PS50075"/>
    </source>
</evidence>
<evidence type="ECO:0000256" key="4">
    <source>
        <dbReference type="ARBA" id="ARBA00022553"/>
    </source>
</evidence>
<sequence>MNVMDLLRDMDEQGVRISVVDDDLVLRYEGPRLSPELRELVRFHKPAILAQLRALQGSGAAPRLTRQSRPAVLPLSFAQERLWFLDRLGLSGPAYSVPVAFSLSGTLDVPALEHSFAELVRRHESLRTRFESQAGSAVQVIDPAGGFHLAELDLSDLTKGDREAALQARMREQVREPFDLERGPLFKVALVKTGEREHALLLSLHHIICDGWSMGVLVRELGALYAAYLRRLPSPLPEPELQYADYALWQRQWLQKEVLARQLDYWRQRLAGIPAALVLPADHPRPAMTSFKGAKLALTLSKPLTERLRQRAQAEQATLYMVLLAAFQLLLSKLTGQSDIVVGSPVAGRTHRQMEGLIGFFVNTLVMRTQVRSQSSLKELLEQVKEVTMGAYAHQDLPFEKLVAELQPERDLSRHPLFQVSLTLQNLPAARTELPGLEVSSLANEQHVAKSDLLVHAFEGPEHVRLVFEYATDLFEAATIDRWMGYFERVLTLVASDTPCKVSEVSLLSAQELHSQLVDWNATATPYRSERRIHELIAEQARRTPMAVAVVDSETELTFAQLEHRANQLGKHLQDLGAGPEVIVGLFLPRSAQMVVALLAILKAGSVCLPLDDQLPPDRLAYLLQNSAAQAIITEAALRVLLPAELESRMVYVDEVLGHASAGKYPAAAPNAKVGPENLAYMIYTSGSTGEPKGVLVSHRGVCNLVEAHCRAFDIQPEDRFLQFTRLSFDVSLQEILVSLSSGATLHILDTAPSVAIGTELVRFLVERRITTVMLPSSVLPLLPLGGLPALRRLFVGGEMFDPALAREWAQSCRFINEYGTTETTVCSTYDEYVRGADSVTIGRPIANVRVYVLDGDLQPVPIGTAGELCIAGEGLARGYLHQPGLTAQRFVADPNGGPGQRMYRSGDRVRYRPDGKIEFVGRSDHQIKLYGHRIEPGEIEAALLEIPAMEQAVVVLHGEGEHKSLVAYLVGRHEPAPTAEQLRAELAERLPDYMIPAVFVSLRSMPLGASGKVDRSRLPPPTIVADMVYRPPRTPREEAMATIWADVLELERVGIDDNFFRIGGHSLLAARVVARMQESLHVDIPLWAFMKEATIRACARYAESNSPMSSAALEQELPEQGVLEQRFEEGVL</sequence>
<dbReference type="Gene3D" id="3.30.300.30">
    <property type="match status" value="1"/>
</dbReference>
<dbReference type="FunFam" id="3.30.559.10:FF:000012">
    <property type="entry name" value="Non-ribosomal peptide synthetase"/>
    <property type="match status" value="1"/>
</dbReference>
<dbReference type="PROSITE" id="PS00455">
    <property type="entry name" value="AMP_BINDING"/>
    <property type="match status" value="1"/>
</dbReference>
<feature type="domain" description="Carrier" evidence="5">
    <location>
        <begin position="1032"/>
        <end position="1107"/>
    </location>
</feature>
<dbReference type="Gene3D" id="3.30.559.30">
    <property type="entry name" value="Nonribosomal peptide synthetase, condensation domain"/>
    <property type="match status" value="1"/>
</dbReference>
<dbReference type="Pfam" id="PF00550">
    <property type="entry name" value="PP-binding"/>
    <property type="match status" value="1"/>
</dbReference>
<comment type="cofactor">
    <cofactor evidence="1">
        <name>pantetheine 4'-phosphate</name>
        <dbReference type="ChEBI" id="CHEBI:47942"/>
    </cofactor>
</comment>
<dbReference type="Pfam" id="PF00501">
    <property type="entry name" value="AMP-binding"/>
    <property type="match status" value="1"/>
</dbReference>
<dbReference type="NCBIfam" id="TIGR01733">
    <property type="entry name" value="AA-adenyl-dom"/>
    <property type="match status" value="1"/>
</dbReference>
<dbReference type="InterPro" id="IPR001242">
    <property type="entry name" value="Condensation_dom"/>
</dbReference>
<dbReference type="Proteomes" id="UP000253782">
    <property type="component" value="Unassembled WGS sequence"/>
</dbReference>
<dbReference type="InterPro" id="IPR006162">
    <property type="entry name" value="Ppantetheine_attach_site"/>
</dbReference>
<dbReference type="GO" id="GO:0043041">
    <property type="term" value="P:amino acid activation for nonribosomal peptide biosynthetic process"/>
    <property type="evidence" value="ECO:0007669"/>
    <property type="project" value="TreeGrafter"/>
</dbReference>
<keyword evidence="7" id="KW-1185">Reference proteome</keyword>
<dbReference type="SUPFAM" id="SSF47336">
    <property type="entry name" value="ACP-like"/>
    <property type="match status" value="1"/>
</dbReference>
<evidence type="ECO:0000313" key="6">
    <source>
        <dbReference type="EMBL" id="RDD80414.1"/>
    </source>
</evidence>
<dbReference type="Pfam" id="PF00668">
    <property type="entry name" value="Condensation"/>
    <property type="match status" value="1"/>
</dbReference>
<accession>A0A369UI37</accession>
<dbReference type="Gene3D" id="1.10.10.1830">
    <property type="entry name" value="Non-ribosomal peptide synthase, adenylation domain"/>
    <property type="match status" value="1"/>
</dbReference>
<dbReference type="CDD" id="cd05930">
    <property type="entry name" value="A_NRPS"/>
    <property type="match status" value="1"/>
</dbReference>
<protein>
    <submittedName>
        <fullName evidence="6">Amino acid adenylation domain-containing protein</fullName>
    </submittedName>
</protein>
<dbReference type="InterPro" id="IPR009081">
    <property type="entry name" value="PP-bd_ACP"/>
</dbReference>
<evidence type="ECO:0000313" key="7">
    <source>
        <dbReference type="Proteomes" id="UP000253782"/>
    </source>
</evidence>
<dbReference type="Gene3D" id="3.40.50.1820">
    <property type="entry name" value="alpha/beta hydrolase"/>
    <property type="match status" value="1"/>
</dbReference>
<dbReference type="InterPro" id="IPR010071">
    <property type="entry name" value="AA_adenyl_dom"/>
</dbReference>
<dbReference type="Gene3D" id="3.30.559.10">
    <property type="entry name" value="Chloramphenicol acetyltransferase-like domain"/>
    <property type="match status" value="1"/>
</dbReference>
<dbReference type="FunFam" id="1.10.1200.10:FF:000005">
    <property type="entry name" value="Nonribosomal peptide synthetase 1"/>
    <property type="match status" value="1"/>
</dbReference>
<dbReference type="InterPro" id="IPR044894">
    <property type="entry name" value="TubC_N_sf"/>
</dbReference>
<organism evidence="6 7">
    <name type="scientific">Dyella tabacisoli</name>
    <dbReference type="NCBI Taxonomy" id="2282381"/>
    <lineage>
        <taxon>Bacteria</taxon>
        <taxon>Pseudomonadati</taxon>
        <taxon>Pseudomonadota</taxon>
        <taxon>Gammaproteobacteria</taxon>
        <taxon>Lysobacterales</taxon>
        <taxon>Rhodanobacteraceae</taxon>
        <taxon>Dyella</taxon>
    </lineage>
</organism>
<dbReference type="PANTHER" id="PTHR45527">
    <property type="entry name" value="NONRIBOSOMAL PEPTIDE SYNTHETASE"/>
    <property type="match status" value="1"/>
</dbReference>
<evidence type="ECO:0000256" key="1">
    <source>
        <dbReference type="ARBA" id="ARBA00001957"/>
    </source>
</evidence>
<dbReference type="PROSITE" id="PS50075">
    <property type="entry name" value="CARRIER"/>
    <property type="match status" value="1"/>
</dbReference>
<dbReference type="FunFam" id="3.40.50.12780:FF:000012">
    <property type="entry name" value="Non-ribosomal peptide synthetase"/>
    <property type="match status" value="1"/>
</dbReference>
<evidence type="ECO:0000256" key="2">
    <source>
        <dbReference type="ARBA" id="ARBA00006432"/>
    </source>
</evidence>
<dbReference type="Gene3D" id="3.40.50.980">
    <property type="match status" value="2"/>
</dbReference>